<sequence length="237" mass="25139">MKTKRVLALFTASMMTAALLAGCGGSSGSSQTTAPAAQSAEATEKAAEENIQSGNEKTETTVMEEAAESVTVAVDDDSFTIGPWGGASAVRDWTENILWAHLAYRPFIGAMLDDGVQLVAAKSVTKTDDATYDIEIWDNITDSQGNPIKAEDVVYSYNKLAELGYVTDIGTYYAGSEATGDYTLQIKLKNTMDGAIEKVLTSCSIASQTWYEGASENDINLSPATTGAYTVTDMQTG</sequence>
<dbReference type="PANTHER" id="PTHR30290">
    <property type="entry name" value="PERIPLASMIC BINDING COMPONENT OF ABC TRANSPORTER"/>
    <property type="match status" value="1"/>
</dbReference>
<dbReference type="InterPro" id="IPR039424">
    <property type="entry name" value="SBP_5"/>
</dbReference>
<dbReference type="GO" id="GO:0015833">
    <property type="term" value="P:peptide transport"/>
    <property type="evidence" value="ECO:0007669"/>
    <property type="project" value="TreeGrafter"/>
</dbReference>
<protein>
    <recommendedName>
        <fullName evidence="6">Solute-binding protein family 5 domain-containing protein</fullName>
    </recommendedName>
</protein>
<comment type="caution">
    <text evidence="7">The sequence shown here is derived from an EMBL/GenBank/DDBJ whole genome shotgun (WGS) entry which is preliminary data.</text>
</comment>
<dbReference type="AlphaFoldDB" id="D3AFI9"/>
<dbReference type="PANTHER" id="PTHR30290:SF9">
    <property type="entry name" value="OLIGOPEPTIDE-BINDING PROTEIN APPA"/>
    <property type="match status" value="1"/>
</dbReference>
<evidence type="ECO:0000256" key="2">
    <source>
        <dbReference type="ARBA" id="ARBA00022448"/>
    </source>
</evidence>
<evidence type="ECO:0000256" key="3">
    <source>
        <dbReference type="ARBA" id="ARBA00022729"/>
    </source>
</evidence>
<dbReference type="InterPro" id="IPR000914">
    <property type="entry name" value="SBP_5_dom"/>
</dbReference>
<evidence type="ECO:0000256" key="4">
    <source>
        <dbReference type="SAM" id="MobiDB-lite"/>
    </source>
</evidence>
<feature type="non-terminal residue" evidence="7">
    <location>
        <position position="237"/>
    </location>
</feature>
<dbReference type="RefSeq" id="WP_006772897.1">
    <property type="nucleotide sequence ID" value="NZ_GG667639.1"/>
</dbReference>
<feature type="compositionally biased region" description="Low complexity" evidence="4">
    <location>
        <begin position="28"/>
        <end position="41"/>
    </location>
</feature>
<proteinExistence type="inferred from homology"/>
<evidence type="ECO:0000313" key="7">
    <source>
        <dbReference type="EMBL" id="EFC99414.1"/>
    </source>
</evidence>
<evidence type="ECO:0000256" key="5">
    <source>
        <dbReference type="SAM" id="SignalP"/>
    </source>
</evidence>
<feature type="chain" id="PRO_5038936188" description="Solute-binding protein family 5 domain-containing protein" evidence="5">
    <location>
        <begin position="22"/>
        <end position="237"/>
    </location>
</feature>
<dbReference type="Gene3D" id="3.40.190.10">
    <property type="entry name" value="Periplasmic binding protein-like II"/>
    <property type="match status" value="1"/>
</dbReference>
<comment type="similarity">
    <text evidence="1">Belongs to the bacterial solute-binding protein 5 family.</text>
</comment>
<name>D3AFI9_9FIRM</name>
<accession>D3AFI9</accession>
<dbReference type="Pfam" id="PF00496">
    <property type="entry name" value="SBP_bac_5"/>
    <property type="match status" value="1"/>
</dbReference>
<reference evidence="7 8" key="1">
    <citation type="submission" date="2010-01" db="EMBL/GenBank/DDBJ databases">
        <authorList>
            <person name="Weinstock G."/>
            <person name="Sodergren E."/>
            <person name="Clifton S."/>
            <person name="Fulton L."/>
            <person name="Fulton B."/>
            <person name="Courtney L."/>
            <person name="Fronick C."/>
            <person name="Harrison M."/>
            <person name="Strong C."/>
            <person name="Farmer C."/>
            <person name="Delahaunty K."/>
            <person name="Markovic C."/>
            <person name="Hall O."/>
            <person name="Minx P."/>
            <person name="Tomlinson C."/>
            <person name="Mitreva M."/>
            <person name="Nelson J."/>
            <person name="Hou S."/>
            <person name="Wollam A."/>
            <person name="Pepin K.H."/>
            <person name="Johnson M."/>
            <person name="Bhonagiri V."/>
            <person name="Nash W.E."/>
            <person name="Warren W."/>
            <person name="Chinwalla A."/>
            <person name="Mardis E.R."/>
            <person name="Wilson R.K."/>
        </authorList>
    </citation>
    <scope>NUCLEOTIDE SEQUENCE [LARGE SCALE GENOMIC DNA]</scope>
    <source>
        <strain evidence="7 8">DSM 13479</strain>
    </source>
</reference>
<gene>
    <name evidence="7" type="ORF">CLOSTHATH_02373</name>
</gene>
<organism evidence="7 8">
    <name type="scientific">Hungatella hathewayi DSM 13479</name>
    <dbReference type="NCBI Taxonomy" id="566550"/>
    <lineage>
        <taxon>Bacteria</taxon>
        <taxon>Bacillati</taxon>
        <taxon>Bacillota</taxon>
        <taxon>Clostridia</taxon>
        <taxon>Lachnospirales</taxon>
        <taxon>Lachnospiraceae</taxon>
        <taxon>Hungatella</taxon>
    </lineage>
</organism>
<keyword evidence="2" id="KW-0813">Transport</keyword>
<dbReference type="GO" id="GO:1904680">
    <property type="term" value="F:peptide transmembrane transporter activity"/>
    <property type="evidence" value="ECO:0007669"/>
    <property type="project" value="TreeGrafter"/>
</dbReference>
<dbReference type="SUPFAM" id="SSF53850">
    <property type="entry name" value="Periplasmic binding protein-like II"/>
    <property type="match status" value="1"/>
</dbReference>
<keyword evidence="3 5" id="KW-0732">Signal</keyword>
<evidence type="ECO:0000313" key="8">
    <source>
        <dbReference type="Proteomes" id="UP000004968"/>
    </source>
</evidence>
<feature type="region of interest" description="Disordered" evidence="4">
    <location>
        <begin position="28"/>
        <end position="60"/>
    </location>
</feature>
<dbReference type="Proteomes" id="UP000004968">
    <property type="component" value="Unassembled WGS sequence"/>
</dbReference>
<feature type="domain" description="Solute-binding protein family 5" evidence="6">
    <location>
        <begin position="120"/>
        <end position="236"/>
    </location>
</feature>
<evidence type="ECO:0000256" key="1">
    <source>
        <dbReference type="ARBA" id="ARBA00005695"/>
    </source>
</evidence>
<evidence type="ECO:0000259" key="6">
    <source>
        <dbReference type="Pfam" id="PF00496"/>
    </source>
</evidence>
<dbReference type="PROSITE" id="PS51257">
    <property type="entry name" value="PROKAR_LIPOPROTEIN"/>
    <property type="match status" value="1"/>
</dbReference>
<dbReference type="EMBL" id="ACIO01000183">
    <property type="protein sequence ID" value="EFC99414.1"/>
    <property type="molecule type" value="Genomic_DNA"/>
</dbReference>
<feature type="signal peptide" evidence="5">
    <location>
        <begin position="1"/>
        <end position="21"/>
    </location>
</feature>
<dbReference type="HOGENOM" id="CLU_1177548_0_0_9"/>